<dbReference type="Gene3D" id="2.120.10.30">
    <property type="entry name" value="TolB, C-terminal domain"/>
    <property type="match status" value="2"/>
</dbReference>
<feature type="signal peptide" evidence="3">
    <location>
        <begin position="1"/>
        <end position="42"/>
    </location>
</feature>
<dbReference type="InterPro" id="IPR011042">
    <property type="entry name" value="6-blade_b-propeller_TolB-like"/>
</dbReference>
<keyword evidence="3" id="KW-0732">Signal</keyword>
<feature type="chain" id="PRO_5046186162" evidence="3">
    <location>
        <begin position="43"/>
        <end position="504"/>
    </location>
</feature>
<reference evidence="5" key="1">
    <citation type="journal article" date="2019" name="Int. J. Syst. Evol. Microbiol.">
        <title>The Global Catalogue of Microorganisms (GCM) 10K type strain sequencing project: providing services to taxonomists for standard genome sequencing and annotation.</title>
        <authorList>
            <consortium name="The Broad Institute Genomics Platform"/>
            <consortium name="The Broad Institute Genome Sequencing Center for Infectious Disease"/>
            <person name="Wu L."/>
            <person name="Ma J."/>
        </authorList>
    </citation>
    <scope>NUCLEOTIDE SEQUENCE [LARGE SCALE GENOMIC DNA]</scope>
    <source>
        <strain evidence="5">JCM 12393</strain>
    </source>
</reference>
<keyword evidence="5" id="KW-1185">Reference proteome</keyword>
<dbReference type="PANTHER" id="PTHR36842">
    <property type="entry name" value="PROTEIN TOLB HOMOLOG"/>
    <property type="match status" value="1"/>
</dbReference>
<evidence type="ECO:0000256" key="3">
    <source>
        <dbReference type="SAM" id="SignalP"/>
    </source>
</evidence>
<dbReference type="Pfam" id="PF07676">
    <property type="entry name" value="PD40"/>
    <property type="match status" value="1"/>
</dbReference>
<dbReference type="EMBL" id="BAAAKJ010000541">
    <property type="protein sequence ID" value="GAA1416038.1"/>
    <property type="molecule type" value="Genomic_DNA"/>
</dbReference>
<protein>
    <submittedName>
        <fullName evidence="4">Uncharacterized protein</fullName>
    </submittedName>
</protein>
<name>A0ABP4JBQ3_9ACTN</name>
<dbReference type="RefSeq" id="WP_344345810.1">
    <property type="nucleotide sequence ID" value="NZ_BAAAKJ010000541.1"/>
</dbReference>
<organism evidence="4 5">
    <name type="scientific">Kitasatospora putterlickiae</name>
    <dbReference type="NCBI Taxonomy" id="221725"/>
    <lineage>
        <taxon>Bacteria</taxon>
        <taxon>Bacillati</taxon>
        <taxon>Actinomycetota</taxon>
        <taxon>Actinomycetes</taxon>
        <taxon>Kitasatosporales</taxon>
        <taxon>Streptomycetaceae</taxon>
        <taxon>Kitasatospora</taxon>
    </lineage>
</organism>
<evidence type="ECO:0000313" key="5">
    <source>
        <dbReference type="Proteomes" id="UP001499863"/>
    </source>
</evidence>
<comment type="caution">
    <text evidence="4">The sequence shown here is derived from an EMBL/GenBank/DDBJ whole genome shotgun (WGS) entry which is preliminary data.</text>
</comment>
<dbReference type="SUPFAM" id="SSF69304">
    <property type="entry name" value="Tricorn protease N-terminal domain"/>
    <property type="match status" value="2"/>
</dbReference>
<comment type="similarity">
    <text evidence="1">Belongs to the TolB family.</text>
</comment>
<dbReference type="Proteomes" id="UP001499863">
    <property type="component" value="Unassembled WGS sequence"/>
</dbReference>
<feature type="region of interest" description="Disordered" evidence="2">
    <location>
        <begin position="279"/>
        <end position="320"/>
    </location>
</feature>
<evidence type="ECO:0000313" key="4">
    <source>
        <dbReference type="EMBL" id="GAA1416038.1"/>
    </source>
</evidence>
<sequence>MTTTPPVARSARATRGPRAVRAAAVLAAAVLAGVTAVVPAEADPAPAGAAQADTAHAGGLWARTARISTGIGGAEPDTGSLATGLSASGRWAVFDSDATNIVPGDTNGTTDVFVRDLWTGGVERISLTSTGAQADGYSYEGEIDALGRSVVFTSLAGLVPEDTNGTTDVYLRDLWTGGIEWITAGGPAQLEPDRYANEPSISADGRYVAFASTRDDLAPGAGPYGTINIYVTDRRQHTTRLLTIGANGSPANRHSFWPVISADGGSVGFISRATNLVPRTEGGPAVEDPADAQAAADDEAEQPRPRRRYLHGGETAARPPRQYPYYVHDLSSGRTTIASADESGAPHPAATGTISPDGRLAVYSYLVYNGPDNDSRHQELFVRDLRTGAVRRLPIALPGTVTTGSSSAPVIAPGNRWVYFNSNADNLVPGDTNHTVDVFRHDLWTGRTERVSVAADGSQSTGGSYDPVVGGLGTAVLFTSGDGTLVDGDANFWNDVFLRRVLPF</sequence>
<accession>A0ABP4JBQ3</accession>
<proteinExistence type="inferred from homology"/>
<evidence type="ECO:0000256" key="2">
    <source>
        <dbReference type="SAM" id="MobiDB-lite"/>
    </source>
</evidence>
<feature type="compositionally biased region" description="Low complexity" evidence="2">
    <location>
        <begin position="284"/>
        <end position="295"/>
    </location>
</feature>
<gene>
    <name evidence="4" type="ORF">GCM10009639_70230</name>
</gene>
<dbReference type="InterPro" id="IPR011659">
    <property type="entry name" value="WD40"/>
</dbReference>
<evidence type="ECO:0000256" key="1">
    <source>
        <dbReference type="ARBA" id="ARBA00009820"/>
    </source>
</evidence>